<sequence length="179" mass="21307">MRRYKQRGIIMKENILFQLDMCWQLYLYHMNDLKEAEALWVFNSSGLQVYKQEEGWCIDWPETESYESGPPSIAWTLWHIIYWWSTALDYNFDKGTLKKEDIPWPGSVEKAKATINFLHDKWVSYLIDLSDADYLSKQYAKWPLSDRNFSDTALWLNGELMKNAAEIGYGRFLYRTCAK</sequence>
<dbReference type="AlphaFoldDB" id="Q24Y03"/>
<organism evidence="2 3">
    <name type="scientific">Desulfitobacterium hafniense (strain Y51)</name>
    <dbReference type="NCBI Taxonomy" id="138119"/>
    <lineage>
        <taxon>Bacteria</taxon>
        <taxon>Bacillati</taxon>
        <taxon>Bacillota</taxon>
        <taxon>Clostridia</taxon>
        <taxon>Eubacteriales</taxon>
        <taxon>Desulfitobacteriaceae</taxon>
        <taxon>Desulfitobacterium</taxon>
    </lineage>
</organism>
<dbReference type="Proteomes" id="UP000001946">
    <property type="component" value="Chromosome"/>
</dbReference>
<dbReference type="EMBL" id="AP008230">
    <property type="protein sequence ID" value="BAE83089.1"/>
    <property type="molecule type" value="Genomic_DNA"/>
</dbReference>
<evidence type="ECO:0000313" key="2">
    <source>
        <dbReference type="EMBL" id="BAE83089.1"/>
    </source>
</evidence>
<protein>
    <recommendedName>
        <fullName evidence="1">DinB-like domain-containing protein</fullName>
    </recommendedName>
</protein>
<name>Q24Y03_DESHY</name>
<dbReference type="InterPro" id="IPR024775">
    <property type="entry name" value="DinB-like"/>
</dbReference>
<dbReference type="InterPro" id="IPR034660">
    <property type="entry name" value="DinB/YfiT-like"/>
</dbReference>
<accession>Q24Y03</accession>
<dbReference type="Pfam" id="PF12867">
    <property type="entry name" value="DinB_2"/>
    <property type="match status" value="1"/>
</dbReference>
<dbReference type="KEGG" id="dsy:DSY1300"/>
<evidence type="ECO:0000313" key="3">
    <source>
        <dbReference type="Proteomes" id="UP000001946"/>
    </source>
</evidence>
<dbReference type="SMR" id="Q24Y03"/>
<dbReference type="HOGENOM" id="CLU_097136_0_0_9"/>
<keyword evidence="3" id="KW-1185">Reference proteome</keyword>
<dbReference type="SUPFAM" id="SSF109854">
    <property type="entry name" value="DinB/YfiT-like putative metalloenzymes"/>
    <property type="match status" value="1"/>
</dbReference>
<gene>
    <name evidence="2" type="ordered locus">DSY1300</name>
</gene>
<feature type="domain" description="DinB-like" evidence="1">
    <location>
        <begin position="18"/>
        <end position="167"/>
    </location>
</feature>
<evidence type="ECO:0000259" key="1">
    <source>
        <dbReference type="Pfam" id="PF12867"/>
    </source>
</evidence>
<dbReference type="STRING" id="138119.DSY1300"/>
<proteinExistence type="predicted"/>
<reference evidence="2 3" key="1">
    <citation type="journal article" date="2006" name="J. Bacteriol.">
        <title>Complete genome sequence of the dehalorespiring bacterium Desulfitobacterium hafniense Y51 and comparison with Dehalococcoides ethenogenes 195.</title>
        <authorList>
            <person name="Nonaka H."/>
            <person name="Keresztes G."/>
            <person name="Shinoda Y."/>
            <person name="Ikenaga Y."/>
            <person name="Abe M."/>
            <person name="Naito K."/>
            <person name="Inatomi K."/>
            <person name="Furukawa K."/>
            <person name="Inui M."/>
            <person name="Yukawa H."/>
        </authorList>
    </citation>
    <scope>NUCLEOTIDE SEQUENCE [LARGE SCALE GENOMIC DNA]</scope>
    <source>
        <strain evidence="2 3">Y51</strain>
    </source>
</reference>
<dbReference type="eggNOG" id="ENOG5030IMM">
    <property type="taxonomic scope" value="Bacteria"/>
</dbReference>